<dbReference type="SUPFAM" id="SSF48452">
    <property type="entry name" value="TPR-like"/>
    <property type="match status" value="2"/>
</dbReference>
<evidence type="ECO:0000256" key="3">
    <source>
        <dbReference type="ARBA" id="ARBA00022475"/>
    </source>
</evidence>
<keyword evidence="4" id="KW-0963">Cytoplasm</keyword>
<evidence type="ECO:0000256" key="9">
    <source>
        <dbReference type="ARBA" id="ARBA00054379"/>
    </source>
</evidence>
<keyword evidence="3" id="KW-1003">Cell membrane</keyword>
<evidence type="ECO:0000256" key="4">
    <source>
        <dbReference type="ARBA" id="ARBA00022490"/>
    </source>
</evidence>
<keyword evidence="14" id="KW-1185">Reference proteome</keyword>
<evidence type="ECO:0000256" key="11">
    <source>
        <dbReference type="PROSITE-ProRule" id="PRU00339"/>
    </source>
</evidence>
<dbReference type="GeneTree" id="ENSGT00940000158638"/>
<name>A0A2I3SDB4_PANTR</name>
<evidence type="ECO:0000313" key="13">
    <source>
        <dbReference type="Ensembl" id="ENSPTRP00000074966.1"/>
    </source>
</evidence>
<dbReference type="Gene3D" id="1.25.40.10">
    <property type="entry name" value="Tetratricopeptide repeat domain"/>
    <property type="match status" value="2"/>
</dbReference>
<reference evidence="13" key="3">
    <citation type="submission" date="2025-09" db="UniProtKB">
        <authorList>
            <consortium name="Ensembl"/>
        </authorList>
    </citation>
    <scope>IDENTIFICATION</scope>
</reference>
<dbReference type="InterPro" id="IPR019734">
    <property type="entry name" value="TPR_rpt"/>
</dbReference>
<dbReference type="PANTHER" id="PTHR23083:SF475">
    <property type="entry name" value="TETRATRICOPEPTIDE REPEAT PROTEIN 7A"/>
    <property type="match status" value="1"/>
</dbReference>
<proteinExistence type="predicted"/>
<accession>A0A2I3SDB4</accession>
<dbReference type="PROSITE" id="PS50005">
    <property type="entry name" value="TPR"/>
    <property type="match status" value="2"/>
</dbReference>
<sequence>MAAKGAHGSHLKVESELERCRAEGHWDRMPELVRQLQTLSMPGGGGNRRGSPSAAFTFPDTDDFGKLLLAEALLEQCLKENHAKIKDSMPLLEKNEPKMSEAKNYLSSILNHGRLSPQYMCEAMLILGKLHYVEGSYRDAISMYARAGIDDMSMENKPLYQMRLLSEAFVIKGSCGHQPGLPSTVCSSLHSDSQGPAGLVSRFFTRGSAHALALVSKTTNNSTSRHLKGCHPLDYELTYFLEAALQSAYVKNLKKGNIVKGMRELREVLRTVETKATQNFKVMAAKHLAGVLLHSLSEECYWSPLSHPLPEFMGKEESSFATQALRKPHLYEGDNLYCPKDNIEEALLLLLISESMATRDVVLSRVPEQEEDRTVSLQNAAAIYDLLSITLGRRGQYVMLSECLERAMKFAFGEFHLWYQVALSMVACGKVRLLFQEQVQGRKLQPLLHDLCLSSLQLEEAEHFAMMVISLGEEAGEFLPKGYLALGLTYSLQATDATLKSKQDELHRKALQTLERAQQLAPSDPQVILYVSLQLALIRQISSAMEQLQEALKVRKDDAHALHLLALLFSAQKHHQHALDVVNMAITEHPENFNLMFTKVKLEQVLKGPEEALVTCRQMLRLWQTLYSFSQLGGLEKDGSFGEGLTMKKQSGMHLTLPDAHDADSGSRRASSIAASRLEEAMSELTMPSSVLKQGPMQLWTTLEQIWLQAAELFMEQQHLKEAGFCIQEAAGLFPTSHSVLYMRGRLAEVKGNLEEAKQLYKEALTVNPDGVRIMHSLGLMLSRLGHKSLAQKVLRDAVERQSTCHEAWQGLGEVLQAQGQNEAAVDCFLTALELEASSPVLPFSIIPREL</sequence>
<evidence type="ECO:0000256" key="7">
    <source>
        <dbReference type="ARBA" id="ARBA00022803"/>
    </source>
</evidence>
<evidence type="ECO:0000256" key="2">
    <source>
        <dbReference type="ARBA" id="ARBA00004496"/>
    </source>
</evidence>
<dbReference type="FunFam" id="1.25.40.10:FF:000105">
    <property type="entry name" value="Tetratricopeptide repeat domain 7A"/>
    <property type="match status" value="1"/>
</dbReference>
<dbReference type="EMBL" id="AACZ04001939">
    <property type="status" value="NOT_ANNOTATED_CDS"/>
    <property type="molecule type" value="Genomic_DNA"/>
</dbReference>
<dbReference type="GO" id="GO:0005886">
    <property type="term" value="C:plasma membrane"/>
    <property type="evidence" value="ECO:0007669"/>
    <property type="project" value="UniProtKB-SubCell"/>
</dbReference>
<dbReference type="Proteomes" id="UP000002277">
    <property type="component" value="Chromosome 2A"/>
</dbReference>
<evidence type="ECO:0000259" key="12">
    <source>
        <dbReference type="Pfam" id="PF19440"/>
    </source>
</evidence>
<keyword evidence="8" id="KW-0472">Membrane</keyword>
<dbReference type="Bgee" id="ENSPTRG00000011899">
    <property type="expression patterns" value="Expressed in testis and 21 other cell types or tissues"/>
</dbReference>
<evidence type="ECO:0000256" key="5">
    <source>
        <dbReference type="ARBA" id="ARBA00022553"/>
    </source>
</evidence>
<keyword evidence="7 11" id="KW-0802">TPR repeat</keyword>
<dbReference type="GO" id="GO:0005737">
    <property type="term" value="C:cytoplasm"/>
    <property type="evidence" value="ECO:0007669"/>
    <property type="project" value="UniProtKB-SubCell"/>
</dbReference>
<dbReference type="InterPro" id="IPR051722">
    <property type="entry name" value="Endocytosis_PI4K-reg_protein"/>
</dbReference>
<comment type="function">
    <text evidence="9">Component of a complex required to localize phosphatidylinositol 4-kinase (PI4K) to the plasma membrane. The complex acts as a regulator of phosphatidylinositol 4-phosphate (PtdIns(4)P) synthesis. In the complex, plays a central role in bridging PI4KA to EFR3B and HYCC1, via direct interactions.</text>
</comment>
<reference evidence="13 14" key="1">
    <citation type="journal article" date="2005" name="Nature">
        <title>Initial sequence of the chimpanzee genome and comparison with the human genome.</title>
        <authorList>
            <consortium name="Chimpanzee sequencing and analysis consortium"/>
        </authorList>
    </citation>
    <scope>NUCLEOTIDE SEQUENCE [LARGE SCALE GENOMIC DNA]</scope>
</reference>
<reference evidence="13" key="2">
    <citation type="submission" date="2025-08" db="UniProtKB">
        <authorList>
            <consortium name="Ensembl"/>
        </authorList>
    </citation>
    <scope>IDENTIFICATION</scope>
</reference>
<evidence type="ECO:0000313" key="14">
    <source>
        <dbReference type="Proteomes" id="UP000002277"/>
    </source>
</evidence>
<evidence type="ECO:0000313" key="15">
    <source>
        <dbReference type="VGNC" id="VGNC:10801"/>
    </source>
</evidence>
<evidence type="ECO:0000256" key="10">
    <source>
        <dbReference type="ARBA" id="ARBA00073841"/>
    </source>
</evidence>
<feature type="repeat" description="TPR" evidence="11">
    <location>
        <begin position="806"/>
        <end position="839"/>
    </location>
</feature>
<dbReference type="AlphaFoldDB" id="A0A2I3SDB4"/>
<organism evidence="13 14">
    <name type="scientific">Pan troglodytes</name>
    <name type="common">Chimpanzee</name>
    <dbReference type="NCBI Taxonomy" id="9598"/>
    <lineage>
        <taxon>Eukaryota</taxon>
        <taxon>Metazoa</taxon>
        <taxon>Chordata</taxon>
        <taxon>Craniata</taxon>
        <taxon>Vertebrata</taxon>
        <taxon>Euteleostomi</taxon>
        <taxon>Mammalia</taxon>
        <taxon>Eutheria</taxon>
        <taxon>Euarchontoglires</taxon>
        <taxon>Primates</taxon>
        <taxon>Haplorrhini</taxon>
        <taxon>Catarrhini</taxon>
        <taxon>Hominidae</taxon>
        <taxon>Pan</taxon>
    </lineage>
</organism>
<evidence type="ECO:0000256" key="8">
    <source>
        <dbReference type="ARBA" id="ARBA00023136"/>
    </source>
</evidence>
<gene>
    <name evidence="13 15" type="primary">TTC7A</name>
</gene>
<protein>
    <recommendedName>
        <fullName evidence="10">Tetratricopeptide repeat protein 7A</fullName>
    </recommendedName>
</protein>
<dbReference type="SMART" id="SM00028">
    <property type="entry name" value="TPR"/>
    <property type="match status" value="6"/>
</dbReference>
<feature type="domain" description="Tetratricopeptide repeat protein 7 N-terminal" evidence="12">
    <location>
        <begin position="8"/>
        <end position="404"/>
    </location>
</feature>
<feature type="repeat" description="TPR" evidence="11">
    <location>
        <begin position="738"/>
        <end position="771"/>
    </location>
</feature>
<keyword evidence="5" id="KW-0597">Phosphoprotein</keyword>
<evidence type="ECO:0000256" key="6">
    <source>
        <dbReference type="ARBA" id="ARBA00022737"/>
    </source>
</evidence>
<comment type="subcellular location">
    <subcellularLocation>
        <location evidence="1">Cell membrane</location>
    </subcellularLocation>
    <subcellularLocation>
        <location evidence="2">Cytoplasm</location>
    </subcellularLocation>
</comment>
<keyword evidence="6" id="KW-0677">Repeat</keyword>
<dbReference type="Pfam" id="PF19440">
    <property type="entry name" value="TTC7_N"/>
    <property type="match status" value="1"/>
</dbReference>
<dbReference type="Ensembl" id="ENSPTRT00000097352.1">
    <property type="protein sequence ID" value="ENSPTRP00000074966.1"/>
    <property type="gene ID" value="ENSPTRG00000011899.6"/>
</dbReference>
<dbReference type="InterPro" id="IPR011990">
    <property type="entry name" value="TPR-like_helical_dom_sf"/>
</dbReference>
<dbReference type="Pfam" id="PF13181">
    <property type="entry name" value="TPR_8"/>
    <property type="match status" value="2"/>
</dbReference>
<evidence type="ECO:0000256" key="1">
    <source>
        <dbReference type="ARBA" id="ARBA00004236"/>
    </source>
</evidence>
<dbReference type="VGNC" id="VGNC:10801">
    <property type="gene designation" value="TTC7A"/>
</dbReference>
<dbReference type="InterPro" id="IPR045819">
    <property type="entry name" value="TTC7_N"/>
</dbReference>
<dbReference type="FunFam" id="1.25.40.10:FF:000066">
    <property type="entry name" value="Tetratricopeptide repeat domain 7A"/>
    <property type="match status" value="1"/>
</dbReference>
<dbReference type="PANTHER" id="PTHR23083">
    <property type="entry name" value="TETRATRICOPEPTIDE REPEAT PROTEIN, TPR"/>
    <property type="match status" value="1"/>
</dbReference>